<dbReference type="EMBL" id="QUAC01000029">
    <property type="protein sequence ID" value="REK91364.1"/>
    <property type="molecule type" value="Genomic_DNA"/>
</dbReference>
<keyword evidence="4 8" id="KW-0812">Transmembrane</keyword>
<reference evidence="9 10" key="1">
    <citation type="submission" date="2018-08" db="EMBL/GenBank/DDBJ databases">
        <title>Streptomyces NEAU-D10 sp. nov., a novel Actinomycete isolated from soil.</title>
        <authorList>
            <person name="Jin L."/>
        </authorList>
    </citation>
    <scope>NUCLEOTIDE SEQUENCE [LARGE SCALE GENOMIC DNA]</scope>
    <source>
        <strain evidence="9 10">NEAU-D10</strain>
    </source>
</reference>
<evidence type="ECO:0000256" key="4">
    <source>
        <dbReference type="ARBA" id="ARBA00022692"/>
    </source>
</evidence>
<keyword evidence="5 8" id="KW-1133">Transmembrane helix</keyword>
<comment type="subcellular location">
    <subcellularLocation>
        <location evidence="1">Cell membrane</location>
        <topology evidence="1">Multi-pass membrane protein</topology>
    </subcellularLocation>
</comment>
<name>A0A371Q9M1_STRIH</name>
<evidence type="ECO:0000256" key="3">
    <source>
        <dbReference type="ARBA" id="ARBA00022475"/>
    </source>
</evidence>
<sequence>MKPRTERQHARHSAAPDAGPGPPGVRAADAGLLLLRLTVGLIMAGHGAQKLFGLFGGHGLEATGKGFAALGYKPGTFYAGLCGASEFLGGLGLALGLLTPLAAAALIGVMINAMALAADHGLWAEKGGMEYPMTIAVAALTVAAVGPGRLSLDLRFPWRNGGWLPAAFALVAGGVGAIIILALKG</sequence>
<evidence type="ECO:0000313" key="10">
    <source>
        <dbReference type="Proteomes" id="UP000262477"/>
    </source>
</evidence>
<dbReference type="PANTHER" id="PTHR33452:SF1">
    <property type="entry name" value="INNER MEMBRANE PROTEIN YPHA-RELATED"/>
    <property type="match status" value="1"/>
</dbReference>
<dbReference type="RefSeq" id="WP_128503868.1">
    <property type="nucleotide sequence ID" value="NZ_QUAC01000029.1"/>
</dbReference>
<comment type="similarity">
    <text evidence="2">Belongs to the DoxX family.</text>
</comment>
<accession>A0A371Q9M1</accession>
<feature type="region of interest" description="Disordered" evidence="7">
    <location>
        <begin position="1"/>
        <end position="23"/>
    </location>
</feature>
<feature type="transmembrane region" description="Helical" evidence="8">
    <location>
        <begin position="162"/>
        <end position="183"/>
    </location>
</feature>
<evidence type="ECO:0000256" key="6">
    <source>
        <dbReference type="ARBA" id="ARBA00023136"/>
    </source>
</evidence>
<keyword evidence="6 8" id="KW-0472">Membrane</keyword>
<feature type="transmembrane region" description="Helical" evidence="8">
    <location>
        <begin position="87"/>
        <end position="111"/>
    </location>
</feature>
<evidence type="ECO:0000256" key="1">
    <source>
        <dbReference type="ARBA" id="ARBA00004651"/>
    </source>
</evidence>
<keyword evidence="10" id="KW-1185">Reference proteome</keyword>
<proteinExistence type="inferred from homology"/>
<evidence type="ECO:0000256" key="8">
    <source>
        <dbReference type="SAM" id="Phobius"/>
    </source>
</evidence>
<evidence type="ECO:0000256" key="2">
    <source>
        <dbReference type="ARBA" id="ARBA00006679"/>
    </source>
</evidence>
<dbReference type="Pfam" id="PF07681">
    <property type="entry name" value="DoxX"/>
    <property type="match status" value="1"/>
</dbReference>
<evidence type="ECO:0000256" key="7">
    <source>
        <dbReference type="SAM" id="MobiDB-lite"/>
    </source>
</evidence>
<evidence type="ECO:0000256" key="5">
    <source>
        <dbReference type="ARBA" id="ARBA00022989"/>
    </source>
</evidence>
<keyword evidence="3" id="KW-1003">Cell membrane</keyword>
<dbReference type="InterPro" id="IPR051907">
    <property type="entry name" value="DoxX-like_oxidoreductase"/>
</dbReference>
<dbReference type="OrthoDB" id="346004at2"/>
<dbReference type="AlphaFoldDB" id="A0A371Q9M1"/>
<dbReference type="PANTHER" id="PTHR33452">
    <property type="entry name" value="OXIDOREDUCTASE CATD-RELATED"/>
    <property type="match status" value="1"/>
</dbReference>
<feature type="transmembrane region" description="Helical" evidence="8">
    <location>
        <begin position="131"/>
        <end position="150"/>
    </location>
</feature>
<dbReference type="InterPro" id="IPR032808">
    <property type="entry name" value="DoxX"/>
</dbReference>
<comment type="caution">
    <text evidence="9">The sequence shown here is derived from an EMBL/GenBank/DDBJ whole genome shotgun (WGS) entry which is preliminary data.</text>
</comment>
<dbReference type="GO" id="GO:0005886">
    <property type="term" value="C:plasma membrane"/>
    <property type="evidence" value="ECO:0007669"/>
    <property type="project" value="UniProtKB-SubCell"/>
</dbReference>
<gene>
    <name evidence="9" type="ORF">DY245_04910</name>
</gene>
<evidence type="ECO:0000313" key="9">
    <source>
        <dbReference type="EMBL" id="REK91364.1"/>
    </source>
</evidence>
<dbReference type="Proteomes" id="UP000262477">
    <property type="component" value="Unassembled WGS sequence"/>
</dbReference>
<protein>
    <submittedName>
        <fullName evidence="9">DoxX family membrane protein</fullName>
    </submittedName>
</protein>
<organism evidence="9 10">
    <name type="scientific">Streptomyces inhibens</name>
    <dbReference type="NCBI Taxonomy" id="2293571"/>
    <lineage>
        <taxon>Bacteria</taxon>
        <taxon>Bacillati</taxon>
        <taxon>Actinomycetota</taxon>
        <taxon>Actinomycetes</taxon>
        <taxon>Kitasatosporales</taxon>
        <taxon>Streptomycetaceae</taxon>
        <taxon>Streptomyces</taxon>
    </lineage>
</organism>